<reference evidence="3" key="1">
    <citation type="submission" date="2022-11" db="UniProtKB">
        <authorList>
            <consortium name="WormBaseParasite"/>
        </authorList>
    </citation>
    <scope>IDENTIFICATION</scope>
</reference>
<protein>
    <submittedName>
        <fullName evidence="3">Uncharacterized protein</fullName>
    </submittedName>
</protein>
<dbReference type="Proteomes" id="UP000887566">
    <property type="component" value="Unplaced"/>
</dbReference>
<proteinExistence type="predicted"/>
<sequence length="97" mass="10179">MGSPNKSATLPSSTRDSSSPSDRFGSLSSKPVPPPRGPKTKQTESDFVAWVEAHGQAGAQGQSSPAMSDDGEKKKSKGFVGALFKRSIKRESKDAGK</sequence>
<dbReference type="AlphaFoldDB" id="A0A914X3A6"/>
<keyword evidence="2" id="KW-1185">Reference proteome</keyword>
<evidence type="ECO:0000313" key="2">
    <source>
        <dbReference type="Proteomes" id="UP000887566"/>
    </source>
</evidence>
<dbReference type="WBParaSite" id="PSAMB.scaffold5852size10749.g27415.t1">
    <property type="protein sequence ID" value="PSAMB.scaffold5852size10749.g27415.t1"/>
    <property type="gene ID" value="PSAMB.scaffold5852size10749.g27415"/>
</dbReference>
<feature type="region of interest" description="Disordered" evidence="1">
    <location>
        <begin position="1"/>
        <end position="97"/>
    </location>
</feature>
<name>A0A914X3A6_9BILA</name>
<organism evidence="2 3">
    <name type="scientific">Plectus sambesii</name>
    <dbReference type="NCBI Taxonomy" id="2011161"/>
    <lineage>
        <taxon>Eukaryota</taxon>
        <taxon>Metazoa</taxon>
        <taxon>Ecdysozoa</taxon>
        <taxon>Nematoda</taxon>
        <taxon>Chromadorea</taxon>
        <taxon>Plectida</taxon>
        <taxon>Plectina</taxon>
        <taxon>Plectoidea</taxon>
        <taxon>Plectidae</taxon>
        <taxon>Plectus</taxon>
    </lineage>
</organism>
<accession>A0A914X3A6</accession>
<evidence type="ECO:0000256" key="1">
    <source>
        <dbReference type="SAM" id="MobiDB-lite"/>
    </source>
</evidence>
<feature type="compositionally biased region" description="Low complexity" evidence="1">
    <location>
        <begin position="7"/>
        <end position="23"/>
    </location>
</feature>
<evidence type="ECO:0000313" key="3">
    <source>
        <dbReference type="WBParaSite" id="PSAMB.scaffold5852size10749.g27415.t1"/>
    </source>
</evidence>